<keyword evidence="2" id="KW-1185">Reference proteome</keyword>
<organism evidence="1 2">
    <name type="scientific">Ignatzschineria rhizosphaerae</name>
    <dbReference type="NCBI Taxonomy" id="2923279"/>
    <lineage>
        <taxon>Bacteria</taxon>
        <taxon>Pseudomonadati</taxon>
        <taxon>Pseudomonadota</taxon>
        <taxon>Gammaproteobacteria</taxon>
        <taxon>Cardiobacteriales</taxon>
        <taxon>Ignatzschineriaceae</taxon>
        <taxon>Ignatzschineria</taxon>
    </lineage>
</organism>
<accession>A0ABY3X097</accession>
<protein>
    <recommendedName>
        <fullName evidence="3">Fur-regulated basic protein FbpA</fullName>
    </recommendedName>
</protein>
<proteinExistence type="predicted"/>
<evidence type="ECO:0000313" key="1">
    <source>
        <dbReference type="EMBL" id="UNM96284.1"/>
    </source>
</evidence>
<reference evidence="1 2" key="1">
    <citation type="submission" date="2022-03" db="EMBL/GenBank/DDBJ databases">
        <title>Ignatzschineria rhizosphaerae HR5S32.</title>
        <authorList>
            <person name="Sun J.Q."/>
            <person name="Feng J.Y."/>
        </authorList>
    </citation>
    <scope>NUCLEOTIDE SEQUENCE [LARGE SCALE GENOMIC DNA]</scope>
    <source>
        <strain evidence="1 2">HR5S32</strain>
    </source>
</reference>
<name>A0ABY3X097_9GAMM</name>
<evidence type="ECO:0000313" key="2">
    <source>
        <dbReference type="Proteomes" id="UP000829542"/>
    </source>
</evidence>
<dbReference type="Proteomes" id="UP000829542">
    <property type="component" value="Chromosome"/>
</dbReference>
<evidence type="ECO:0008006" key="3">
    <source>
        <dbReference type="Google" id="ProtNLM"/>
    </source>
</evidence>
<gene>
    <name evidence="1" type="ORF">MMG00_14000</name>
</gene>
<sequence>MSKKPLTRAQILDQFARRHDKILAALDTLDFKGIFEMKSDIRYELSLMEKLIEDLANEEK</sequence>
<dbReference type="EMBL" id="CP093379">
    <property type="protein sequence ID" value="UNM96284.1"/>
    <property type="molecule type" value="Genomic_DNA"/>
</dbReference>
<dbReference type="RefSeq" id="WP_242149542.1">
    <property type="nucleotide sequence ID" value="NZ_CP093379.1"/>
</dbReference>